<dbReference type="InterPro" id="IPR039261">
    <property type="entry name" value="FNR_nucleotide-bd"/>
</dbReference>
<dbReference type="EMBL" id="NBTZ01000082">
    <property type="protein sequence ID" value="OTP72862.1"/>
    <property type="molecule type" value="Genomic_DNA"/>
</dbReference>
<accession>A0A242MPE4</accession>
<dbReference type="GO" id="GO:0016491">
    <property type="term" value="F:oxidoreductase activity"/>
    <property type="evidence" value="ECO:0007669"/>
    <property type="project" value="InterPro"/>
</dbReference>
<evidence type="ECO:0000256" key="2">
    <source>
        <dbReference type="ARBA" id="ARBA00022714"/>
    </source>
</evidence>
<dbReference type="RefSeq" id="WP_082771659.1">
    <property type="nucleotide sequence ID" value="NZ_NBTZ01000082.1"/>
</dbReference>
<keyword evidence="2" id="KW-0479">Metal-binding</keyword>
<comment type="caution">
    <text evidence="6">The sequence shown here is derived from an EMBL/GenBank/DDBJ whole genome shotgun (WGS) entry which is preliminary data.</text>
</comment>
<comment type="cofactor">
    <cofactor evidence="3">
        <name>[2Fe-2S] cluster</name>
        <dbReference type="ChEBI" id="CHEBI:190135"/>
    </cofactor>
</comment>
<evidence type="ECO:0000313" key="6">
    <source>
        <dbReference type="EMBL" id="OTP72862.1"/>
    </source>
</evidence>
<evidence type="ECO:0000259" key="4">
    <source>
        <dbReference type="PROSITE" id="PS51085"/>
    </source>
</evidence>
<protein>
    <submittedName>
        <fullName evidence="6">2-polyprenylphenol hydroxylase and related flavodoxin oxidoreductase</fullName>
    </submittedName>
</protein>
<dbReference type="InterPro" id="IPR017938">
    <property type="entry name" value="Riboflavin_synthase-like_b-brl"/>
</dbReference>
<reference evidence="6 7" key="1">
    <citation type="submission" date="2017-03" db="EMBL/GenBank/DDBJ databases">
        <title>Genome analysis of strain PAMC 26577.</title>
        <authorList>
            <person name="Oh H.-M."/>
            <person name="Yang J.-A."/>
        </authorList>
    </citation>
    <scope>NUCLEOTIDE SEQUENCE [LARGE SCALE GENOMIC DNA]</scope>
    <source>
        <strain evidence="6 7">PAMC 26577</strain>
    </source>
</reference>
<evidence type="ECO:0000259" key="5">
    <source>
        <dbReference type="PROSITE" id="PS51384"/>
    </source>
</evidence>
<dbReference type="InterPro" id="IPR001433">
    <property type="entry name" value="OxRdtase_FAD/NAD-bd"/>
</dbReference>
<evidence type="ECO:0000256" key="3">
    <source>
        <dbReference type="ARBA" id="ARBA00034078"/>
    </source>
</evidence>
<dbReference type="Proteomes" id="UP000195221">
    <property type="component" value="Unassembled WGS sequence"/>
</dbReference>
<dbReference type="Gene3D" id="2.40.30.10">
    <property type="entry name" value="Translation factors"/>
    <property type="match status" value="1"/>
</dbReference>
<dbReference type="AlphaFoldDB" id="A0A242MPE4"/>
<dbReference type="PROSITE" id="PS51384">
    <property type="entry name" value="FAD_FR"/>
    <property type="match status" value="1"/>
</dbReference>
<dbReference type="SUPFAM" id="SSF63380">
    <property type="entry name" value="Riboflavin synthase domain-like"/>
    <property type="match status" value="1"/>
</dbReference>
<dbReference type="CDD" id="cd06189">
    <property type="entry name" value="flavin_oxioreductase"/>
    <property type="match status" value="1"/>
</dbReference>
<dbReference type="InterPro" id="IPR001041">
    <property type="entry name" value="2Fe-2S_ferredoxin-type"/>
</dbReference>
<dbReference type="InterPro" id="IPR008333">
    <property type="entry name" value="Cbr1-like_FAD-bd_dom"/>
</dbReference>
<dbReference type="InterPro" id="IPR012675">
    <property type="entry name" value="Beta-grasp_dom_sf"/>
</dbReference>
<gene>
    <name evidence="6" type="ORF">PAMC26577_19600</name>
</gene>
<dbReference type="InterPro" id="IPR050415">
    <property type="entry name" value="MRET"/>
</dbReference>
<keyword evidence="2" id="KW-0001">2Fe-2S</keyword>
<keyword evidence="2" id="KW-0408">Iron</keyword>
<feature type="domain" description="FAD-binding FR-type" evidence="5">
    <location>
        <begin position="19"/>
        <end position="119"/>
    </location>
</feature>
<feature type="domain" description="2Fe-2S ferredoxin-type" evidence="4">
    <location>
        <begin position="267"/>
        <end position="370"/>
    </location>
</feature>
<dbReference type="PANTHER" id="PTHR47354">
    <property type="entry name" value="NADH OXIDOREDUCTASE HCR"/>
    <property type="match status" value="1"/>
</dbReference>
<dbReference type="PRINTS" id="PR00410">
    <property type="entry name" value="PHEHYDRXLASE"/>
</dbReference>
<dbReference type="PROSITE" id="PS51085">
    <property type="entry name" value="2FE2S_FER_2"/>
    <property type="match status" value="1"/>
</dbReference>
<comment type="cofactor">
    <cofactor evidence="1">
        <name>FAD</name>
        <dbReference type="ChEBI" id="CHEBI:57692"/>
    </cofactor>
</comment>
<dbReference type="PANTHER" id="PTHR47354:SF5">
    <property type="entry name" value="PROTEIN RFBI"/>
    <property type="match status" value="1"/>
</dbReference>
<dbReference type="SUPFAM" id="SSF52343">
    <property type="entry name" value="Ferredoxin reductase-like, C-terminal NADP-linked domain"/>
    <property type="match status" value="1"/>
</dbReference>
<evidence type="ECO:0000313" key="7">
    <source>
        <dbReference type="Proteomes" id="UP000195221"/>
    </source>
</evidence>
<dbReference type="Gene3D" id="3.10.20.30">
    <property type="match status" value="1"/>
</dbReference>
<dbReference type="Pfam" id="PF00175">
    <property type="entry name" value="NAD_binding_1"/>
    <property type="match status" value="1"/>
</dbReference>
<sequence length="371" mass="40396">MNALLIAPPSSLSAPIFSPHGFRVRVDSISLLSEHVAKLSVRSETPVDGAFCEGQYLSLMLPDGNVRSFSYATRCQGDGRIELHVRLHPEGKFSNWLKTTLKPGDLIDAIGPFGDCTWQQDMDAGPALMLATGTGIAPLKAIIETVLRKTQRPIWLYWGGRCSDELYMDADFRDLDASEPLFHYRPVLSVAQEGWAGAVGYVQELALADHAGSELSRVYACGSPAMVESARAQFVVHLGLHESRFLCDAFEPSSPTGNGASRNAPESLITLNVRDSLGELSVIQAPSGENLKSVLQNAGLVKGVCGGRQSCGTCRIQLSSIQFLQLAAPQKAEMRLLQALPESGPFDRLSCQLHVDAWWHEMQIVIPPQAW</sequence>
<dbReference type="PRINTS" id="PR00371">
    <property type="entry name" value="FPNCR"/>
</dbReference>
<name>A0A242MPE4_CABSO</name>
<keyword evidence="2" id="KW-0411">Iron-sulfur</keyword>
<dbReference type="InterPro" id="IPR001709">
    <property type="entry name" value="Flavoprot_Pyr_Nucl_cyt_Rdtase"/>
</dbReference>
<dbReference type="SUPFAM" id="SSF54292">
    <property type="entry name" value="2Fe-2S ferredoxin-like"/>
    <property type="match status" value="1"/>
</dbReference>
<dbReference type="Pfam" id="PF00970">
    <property type="entry name" value="FAD_binding_6"/>
    <property type="match status" value="1"/>
</dbReference>
<dbReference type="GO" id="GO:0051537">
    <property type="term" value="F:2 iron, 2 sulfur cluster binding"/>
    <property type="evidence" value="ECO:0007669"/>
    <property type="project" value="UniProtKB-KW"/>
</dbReference>
<proteinExistence type="predicted"/>
<evidence type="ECO:0000256" key="1">
    <source>
        <dbReference type="ARBA" id="ARBA00001974"/>
    </source>
</evidence>
<dbReference type="InterPro" id="IPR017927">
    <property type="entry name" value="FAD-bd_FR_type"/>
</dbReference>
<dbReference type="InterPro" id="IPR036010">
    <property type="entry name" value="2Fe-2S_ferredoxin-like_sf"/>
</dbReference>
<organism evidence="6 7">
    <name type="scientific">Caballeronia sordidicola</name>
    <name type="common">Burkholderia sordidicola</name>
    <dbReference type="NCBI Taxonomy" id="196367"/>
    <lineage>
        <taxon>Bacteria</taxon>
        <taxon>Pseudomonadati</taxon>
        <taxon>Pseudomonadota</taxon>
        <taxon>Betaproteobacteria</taxon>
        <taxon>Burkholderiales</taxon>
        <taxon>Burkholderiaceae</taxon>
        <taxon>Caballeronia</taxon>
    </lineage>
</organism>
<dbReference type="Gene3D" id="3.40.50.80">
    <property type="entry name" value="Nucleotide-binding domain of ferredoxin-NADP reductase (FNR) module"/>
    <property type="match status" value="1"/>
</dbReference>